<protein>
    <submittedName>
        <fullName evidence="2">Uncharacterized protein</fullName>
    </submittedName>
</protein>
<organism evidence="2 3">
    <name type="scientific">Rodentibacter myodis</name>
    <dbReference type="NCBI Taxonomy" id="1907939"/>
    <lineage>
        <taxon>Bacteria</taxon>
        <taxon>Pseudomonadati</taxon>
        <taxon>Pseudomonadota</taxon>
        <taxon>Gammaproteobacteria</taxon>
        <taxon>Pasteurellales</taxon>
        <taxon>Pasteurellaceae</taxon>
        <taxon>Rodentibacter</taxon>
    </lineage>
</organism>
<dbReference type="Proteomes" id="UP000188602">
    <property type="component" value="Unassembled WGS sequence"/>
</dbReference>
<dbReference type="EMBL" id="MLHQ01000036">
    <property type="protein sequence ID" value="OOF55625.1"/>
    <property type="molecule type" value="Genomic_DNA"/>
</dbReference>
<gene>
    <name evidence="2" type="ORF">BKL49_11325</name>
</gene>
<feature type="transmembrane region" description="Helical" evidence="1">
    <location>
        <begin position="36"/>
        <end position="58"/>
    </location>
</feature>
<keyword evidence="1" id="KW-1133">Transmembrane helix</keyword>
<keyword evidence="3" id="KW-1185">Reference proteome</keyword>
<name>A0A1V3JFZ1_9PAST</name>
<dbReference type="OrthoDB" id="7433042at2"/>
<feature type="transmembrane region" description="Helical" evidence="1">
    <location>
        <begin position="12"/>
        <end position="30"/>
    </location>
</feature>
<feature type="transmembrane region" description="Helical" evidence="1">
    <location>
        <begin position="70"/>
        <end position="88"/>
    </location>
</feature>
<sequence length="140" mass="15774">MKQQTWIRKGFYLAGAYNLIGILGFTQFFTDQRLAMLDPVVFSIIGQIGIILWGLAYLSVSHRYAAVPHLIAVFCVEKIVYAVAWAYWLFTQADKLNDPTLPIHITTFFRTYGIGDFLFAVFFAAVATKGFKASNTTPSF</sequence>
<feature type="transmembrane region" description="Helical" evidence="1">
    <location>
        <begin position="108"/>
        <end position="127"/>
    </location>
</feature>
<comment type="caution">
    <text evidence="2">The sequence shown here is derived from an EMBL/GenBank/DDBJ whole genome shotgun (WGS) entry which is preliminary data.</text>
</comment>
<dbReference type="AlphaFoldDB" id="A0A1V3JFZ1"/>
<accession>A0A1V3JFZ1</accession>
<evidence type="ECO:0000313" key="3">
    <source>
        <dbReference type="Proteomes" id="UP000188602"/>
    </source>
</evidence>
<dbReference type="RefSeq" id="WP_077425575.1">
    <property type="nucleotide sequence ID" value="NZ_MLHQ01000036.1"/>
</dbReference>
<evidence type="ECO:0000256" key="1">
    <source>
        <dbReference type="SAM" id="Phobius"/>
    </source>
</evidence>
<keyword evidence="1" id="KW-0812">Transmembrane</keyword>
<evidence type="ECO:0000313" key="2">
    <source>
        <dbReference type="EMBL" id="OOF55625.1"/>
    </source>
</evidence>
<proteinExistence type="predicted"/>
<reference evidence="2 3" key="1">
    <citation type="submission" date="2016-10" db="EMBL/GenBank/DDBJ databases">
        <title>Rodentibacter gen. nov. and new species.</title>
        <authorList>
            <person name="Christensen H."/>
        </authorList>
    </citation>
    <scope>NUCLEOTIDE SEQUENCE [LARGE SCALE GENOMIC DNA]</scope>
    <source>
        <strain evidence="2 3">Ac151</strain>
    </source>
</reference>
<keyword evidence="1" id="KW-0472">Membrane</keyword>